<evidence type="ECO:0000256" key="1">
    <source>
        <dbReference type="SAM" id="MobiDB-lite"/>
    </source>
</evidence>
<gene>
    <name evidence="2" type="ORF">BABINDRAFT_15541</name>
</gene>
<organism evidence="2 3">
    <name type="scientific">Babjeviella inositovora NRRL Y-12698</name>
    <dbReference type="NCBI Taxonomy" id="984486"/>
    <lineage>
        <taxon>Eukaryota</taxon>
        <taxon>Fungi</taxon>
        <taxon>Dikarya</taxon>
        <taxon>Ascomycota</taxon>
        <taxon>Saccharomycotina</taxon>
        <taxon>Pichiomycetes</taxon>
        <taxon>Serinales incertae sedis</taxon>
        <taxon>Babjeviella</taxon>
    </lineage>
</organism>
<name>A0A1E3QJV5_9ASCO</name>
<reference evidence="3" key="1">
    <citation type="submission" date="2016-05" db="EMBL/GenBank/DDBJ databases">
        <title>Comparative genomics of biotechnologically important yeasts.</title>
        <authorList>
            <consortium name="DOE Joint Genome Institute"/>
            <person name="Riley R."/>
            <person name="Haridas S."/>
            <person name="Wolfe K.H."/>
            <person name="Lopes M.R."/>
            <person name="Hittinger C.T."/>
            <person name="Goker M."/>
            <person name="Salamov A."/>
            <person name="Wisecaver J."/>
            <person name="Long T.M."/>
            <person name="Aerts A.L."/>
            <person name="Barry K."/>
            <person name="Choi C."/>
            <person name="Clum A."/>
            <person name="Coughlan A.Y."/>
            <person name="Deshpande S."/>
            <person name="Douglass A.P."/>
            <person name="Hanson S.J."/>
            <person name="Klenk H.-P."/>
            <person name="Labutti K."/>
            <person name="Lapidus A."/>
            <person name="Lindquist E."/>
            <person name="Lipzen A."/>
            <person name="Meier-Kolthoff J.P."/>
            <person name="Ohm R.A."/>
            <person name="Otillar R.P."/>
            <person name="Pangilinan J."/>
            <person name="Peng Y."/>
            <person name="Rokas A."/>
            <person name="Rosa C.A."/>
            <person name="Scheuner C."/>
            <person name="Sibirny A.A."/>
            <person name="Slot J.C."/>
            <person name="Stielow J.B."/>
            <person name="Sun H."/>
            <person name="Kurtzman C.P."/>
            <person name="Blackwell M."/>
            <person name="Grigoriev I.V."/>
            <person name="Jeffries T.W."/>
        </authorList>
    </citation>
    <scope>NUCLEOTIDE SEQUENCE [LARGE SCALE GENOMIC DNA]</scope>
    <source>
        <strain evidence="3">NRRL Y-12698</strain>
    </source>
</reference>
<dbReference type="GeneID" id="30145132"/>
<protein>
    <submittedName>
        <fullName evidence="2">Uncharacterized protein</fullName>
    </submittedName>
</protein>
<sequence length="365" mass="40660">MLDQVSPKQRNILEYGKIGIGVASPHKVEYNYQLIVFPRSAHISSVPQSMESKIDPFSQHATNLIAIQADLAVLLVGQERLALEIDGLLARLTQSRDKTAALYTPVGQPFPEKIGVANANEREALLPEKETEIERLRILDETFRSLNSNLEEEQSFRKHGSYVLPKSRDNRKTTFFQLQTPVKDRTPSQRNPHSMMMLNPSNLISQGAYKEDISVPNVSQKRISVSLQSPDVSVQKLSHDQPFVSPALQLPTPADEPETARNSTSSVMSIDSSFEVELITQVSNHFRQIPLRTAEDDTLRSTLDSLVHATVELISTPLTDLEAGCLIRTGEKLYRGNNVLRKKSGDVAKALEKLVGSFTEVHAEN</sequence>
<accession>A0A1E3QJV5</accession>
<proteinExistence type="predicted"/>
<dbReference type="Proteomes" id="UP000094336">
    <property type="component" value="Unassembled WGS sequence"/>
</dbReference>
<evidence type="ECO:0000313" key="2">
    <source>
        <dbReference type="EMBL" id="ODQ77287.1"/>
    </source>
</evidence>
<dbReference type="RefSeq" id="XP_018982615.1">
    <property type="nucleotide sequence ID" value="XM_019127279.1"/>
</dbReference>
<keyword evidence="3" id="KW-1185">Reference proteome</keyword>
<dbReference type="EMBL" id="KV454441">
    <property type="protein sequence ID" value="ODQ77287.1"/>
    <property type="molecule type" value="Genomic_DNA"/>
</dbReference>
<dbReference type="AlphaFoldDB" id="A0A1E3QJV5"/>
<evidence type="ECO:0000313" key="3">
    <source>
        <dbReference type="Proteomes" id="UP000094336"/>
    </source>
</evidence>
<feature type="region of interest" description="Disordered" evidence="1">
    <location>
        <begin position="244"/>
        <end position="264"/>
    </location>
</feature>